<sequence>MSSDRLSLISQQTTKPSTHLVPHSRKLASVLQWALLPLILTLSASANLIYRLTMDYQIYTLAQFGGQRIKPKPYDPIHVLAQIGGQPIRMLLLFLGFIGG</sequence>
<evidence type="ECO:0000313" key="3">
    <source>
        <dbReference type="Proteomes" id="UP001434883"/>
    </source>
</evidence>
<keyword evidence="1" id="KW-0472">Membrane</keyword>
<keyword evidence="1" id="KW-1133">Transmembrane helix</keyword>
<proteinExistence type="predicted"/>
<organism evidence="2 3">
    <name type="scientific">Xenoophorus captivus</name>
    <dbReference type="NCBI Taxonomy" id="1517983"/>
    <lineage>
        <taxon>Eukaryota</taxon>
        <taxon>Metazoa</taxon>
        <taxon>Chordata</taxon>
        <taxon>Craniata</taxon>
        <taxon>Vertebrata</taxon>
        <taxon>Euteleostomi</taxon>
        <taxon>Actinopterygii</taxon>
        <taxon>Neopterygii</taxon>
        <taxon>Teleostei</taxon>
        <taxon>Neoteleostei</taxon>
        <taxon>Acanthomorphata</taxon>
        <taxon>Ovalentaria</taxon>
        <taxon>Atherinomorphae</taxon>
        <taxon>Cyprinodontiformes</taxon>
        <taxon>Goodeidae</taxon>
        <taxon>Xenoophorus</taxon>
    </lineage>
</organism>
<gene>
    <name evidence="2" type="ORF">XENOCAPTIV_007800</name>
</gene>
<reference evidence="2 3" key="1">
    <citation type="submission" date="2021-06" db="EMBL/GenBank/DDBJ databases">
        <authorList>
            <person name="Palmer J.M."/>
        </authorList>
    </citation>
    <scope>NUCLEOTIDE SEQUENCE [LARGE SCALE GENOMIC DNA]</scope>
    <source>
        <strain evidence="2 3">XC_2019</strain>
        <tissue evidence="2">Muscle</tissue>
    </source>
</reference>
<feature type="transmembrane region" description="Helical" evidence="1">
    <location>
        <begin position="30"/>
        <end position="50"/>
    </location>
</feature>
<dbReference type="Proteomes" id="UP001434883">
    <property type="component" value="Unassembled WGS sequence"/>
</dbReference>
<keyword evidence="1" id="KW-0812">Transmembrane</keyword>
<dbReference type="EMBL" id="JAHRIN010069116">
    <property type="protein sequence ID" value="MEQ2215916.1"/>
    <property type="molecule type" value="Genomic_DNA"/>
</dbReference>
<keyword evidence="3" id="KW-1185">Reference proteome</keyword>
<evidence type="ECO:0000256" key="1">
    <source>
        <dbReference type="SAM" id="Phobius"/>
    </source>
</evidence>
<protein>
    <submittedName>
        <fullName evidence="2">Uncharacterized protein</fullName>
    </submittedName>
</protein>
<comment type="caution">
    <text evidence="2">The sequence shown here is derived from an EMBL/GenBank/DDBJ whole genome shotgun (WGS) entry which is preliminary data.</text>
</comment>
<evidence type="ECO:0000313" key="2">
    <source>
        <dbReference type="EMBL" id="MEQ2215916.1"/>
    </source>
</evidence>
<accession>A0ABV0S7N5</accession>
<name>A0ABV0S7N5_9TELE</name>